<proteinExistence type="predicted"/>
<evidence type="ECO:0000313" key="1">
    <source>
        <dbReference type="EMBL" id="GCD47916.1"/>
    </source>
</evidence>
<name>A0A401WEZ4_STREY</name>
<sequence>MTAARLPAGPPIYESLIEEHGDVLAQVRQLAKETEREANELLDWSELRAGRD</sequence>
<dbReference type="AlphaFoldDB" id="A0A401WEZ4"/>
<reference evidence="1 2" key="1">
    <citation type="submission" date="2018-11" db="EMBL/GenBank/DDBJ databases">
        <title>Whole genome sequence of Streptomyces paromomycinus NBRC 15454(T).</title>
        <authorList>
            <person name="Komaki H."/>
            <person name="Tamura T."/>
        </authorList>
    </citation>
    <scope>NUCLEOTIDE SEQUENCE [LARGE SCALE GENOMIC DNA]</scope>
    <source>
        <strain evidence="1 2">NBRC 15454</strain>
    </source>
</reference>
<organism evidence="1 2">
    <name type="scientific">Streptomyces paromomycinus</name>
    <name type="common">Streptomyces rimosus subsp. paromomycinus</name>
    <dbReference type="NCBI Taxonomy" id="92743"/>
    <lineage>
        <taxon>Bacteria</taxon>
        <taxon>Bacillati</taxon>
        <taxon>Actinomycetota</taxon>
        <taxon>Actinomycetes</taxon>
        <taxon>Kitasatosporales</taxon>
        <taxon>Streptomycetaceae</taxon>
        <taxon>Streptomyces</taxon>
    </lineage>
</organism>
<evidence type="ECO:0000313" key="2">
    <source>
        <dbReference type="Proteomes" id="UP000286746"/>
    </source>
</evidence>
<comment type="caution">
    <text evidence="1">The sequence shown here is derived from an EMBL/GenBank/DDBJ whole genome shotgun (WGS) entry which is preliminary data.</text>
</comment>
<accession>A0A401WEZ4</accession>
<dbReference type="RefSeq" id="WP_167745392.1">
    <property type="nucleotide sequence ID" value="NZ_BHZD01000001.1"/>
</dbReference>
<dbReference type="Proteomes" id="UP000286746">
    <property type="component" value="Unassembled WGS sequence"/>
</dbReference>
<keyword evidence="2" id="KW-1185">Reference proteome</keyword>
<protein>
    <submittedName>
        <fullName evidence="1">Uncharacterized protein</fullName>
    </submittedName>
</protein>
<dbReference type="EMBL" id="BHZD01000001">
    <property type="protein sequence ID" value="GCD47916.1"/>
    <property type="molecule type" value="Genomic_DNA"/>
</dbReference>
<gene>
    <name evidence="1" type="ORF">GKJPGBOP_07710</name>
</gene>